<comment type="caution">
    <text evidence="2">The sequence shown here is derived from an EMBL/GenBank/DDBJ whole genome shotgun (WGS) entry which is preliminary data.</text>
</comment>
<reference evidence="2" key="1">
    <citation type="journal article" date="2019" name="Sci. Rep.">
        <title>Draft genome of Tanacetum cinerariifolium, the natural source of mosquito coil.</title>
        <authorList>
            <person name="Yamashiro T."/>
            <person name="Shiraishi A."/>
            <person name="Satake H."/>
            <person name="Nakayama K."/>
        </authorList>
    </citation>
    <scope>NUCLEOTIDE SEQUENCE</scope>
</reference>
<dbReference type="EMBL" id="BKCJ010038934">
    <property type="protein sequence ID" value="GEV92615.1"/>
    <property type="molecule type" value="Genomic_DNA"/>
</dbReference>
<feature type="region of interest" description="Disordered" evidence="1">
    <location>
        <begin position="235"/>
        <end position="254"/>
    </location>
</feature>
<organism evidence="2">
    <name type="scientific">Tanacetum cinerariifolium</name>
    <name type="common">Dalmatian daisy</name>
    <name type="synonym">Chrysanthemum cinerariifolium</name>
    <dbReference type="NCBI Taxonomy" id="118510"/>
    <lineage>
        <taxon>Eukaryota</taxon>
        <taxon>Viridiplantae</taxon>
        <taxon>Streptophyta</taxon>
        <taxon>Embryophyta</taxon>
        <taxon>Tracheophyta</taxon>
        <taxon>Spermatophyta</taxon>
        <taxon>Magnoliopsida</taxon>
        <taxon>eudicotyledons</taxon>
        <taxon>Gunneridae</taxon>
        <taxon>Pentapetalae</taxon>
        <taxon>asterids</taxon>
        <taxon>campanulids</taxon>
        <taxon>Asterales</taxon>
        <taxon>Asteraceae</taxon>
        <taxon>Asteroideae</taxon>
        <taxon>Anthemideae</taxon>
        <taxon>Anthemidinae</taxon>
        <taxon>Tanacetum</taxon>
    </lineage>
</organism>
<name>A0A699GR60_TANCI</name>
<evidence type="ECO:0000313" key="2">
    <source>
        <dbReference type="EMBL" id="GEV92615.1"/>
    </source>
</evidence>
<feature type="compositionally biased region" description="Basic and acidic residues" evidence="1">
    <location>
        <begin position="333"/>
        <end position="345"/>
    </location>
</feature>
<evidence type="ECO:0000256" key="1">
    <source>
        <dbReference type="SAM" id="MobiDB-lite"/>
    </source>
</evidence>
<gene>
    <name evidence="2" type="ORF">Tci_164592</name>
</gene>
<sequence length="353" mass="40316">MFEYAFNSEFKERMQRYTRFDAQSFKDAMICNMDSIGKYMLEIILHQQWTLQLLKQKKLMQTQEDHSNLIPALNVDSLKVDLVVIQNTFSEKEDSNSKTAFEKSVKESSSDSKTKDVHAIKYKIQTTDKYFVDYNGIEVKHFKDTLLQHMGKVKKSVAERTRHQRQYDRRVNKKQMQTQKSKIDTGKALNDDLVVTESSGTESEVQDDNSSLMFNELLNGTTPVVSKSSAVNAVDAPNKHQQQNTTPSTSTTVAAETPPLNIQTTPETTCQTPTQAPPVTATENINQAETNKENAQVEENKFINIFCTLVQERGETSSRHVDSSDMHTFYQRHPSEHRWSKDHPLEQVIGNPS</sequence>
<feature type="compositionally biased region" description="Basic and acidic residues" evidence="1">
    <location>
        <begin position="156"/>
        <end position="170"/>
    </location>
</feature>
<proteinExistence type="predicted"/>
<feature type="region of interest" description="Disordered" evidence="1">
    <location>
        <begin position="155"/>
        <end position="185"/>
    </location>
</feature>
<accession>A0A699GR60</accession>
<feature type="compositionally biased region" description="Low complexity" evidence="1">
    <location>
        <begin position="245"/>
        <end position="254"/>
    </location>
</feature>
<feature type="region of interest" description="Disordered" evidence="1">
    <location>
        <begin position="332"/>
        <end position="353"/>
    </location>
</feature>
<dbReference type="AlphaFoldDB" id="A0A699GR60"/>
<protein>
    <submittedName>
        <fullName evidence="2">Uncharacterized protein</fullName>
    </submittedName>
</protein>